<dbReference type="PROSITE" id="PS51222">
    <property type="entry name" value="DCD"/>
    <property type="match status" value="1"/>
</dbReference>
<keyword evidence="3" id="KW-1185">Reference proteome</keyword>
<sequence>MGAGRRTESYVFDTASSSTSQRKNTRAFRYLMKKQLGGVIFGCKNNTMKECIQKQLFGLPAAHFQYVKSIDPGLPLFLFNYSNRELHGIYEAASSGNMNINPYGWTSDGSGRTLYPAQVQMRPRQLCQPLPESLFKPIILDNYYNENHFLFELDHVQAGKLISEFSPRVLAPIRSMPQHAANRRNTIQDVVLKKREEDCRPRHAECSNSGASLVHKHLPSYLHNDDAKEENKQLIYRYMMPVSSYPSHQLADETVFESINQVQLNPESIFLVGRYNGVSWFSTLESYSPSNDVLKSFKPMNLVRSYASVAKLGGELFVFGGGVGTGSLWYDTVESYSPADNKWTFRSPLNKRKGS</sequence>
<organism evidence="2 3">
    <name type="scientific">Capsicum annuum</name>
    <name type="common">Capsicum pepper</name>
    <dbReference type="NCBI Taxonomy" id="4072"/>
    <lineage>
        <taxon>Eukaryota</taxon>
        <taxon>Viridiplantae</taxon>
        <taxon>Streptophyta</taxon>
        <taxon>Embryophyta</taxon>
        <taxon>Tracheophyta</taxon>
        <taxon>Spermatophyta</taxon>
        <taxon>Magnoliopsida</taxon>
        <taxon>eudicotyledons</taxon>
        <taxon>Gunneridae</taxon>
        <taxon>Pentapetalae</taxon>
        <taxon>asterids</taxon>
        <taxon>lamiids</taxon>
        <taxon>Solanales</taxon>
        <taxon>Solanaceae</taxon>
        <taxon>Solanoideae</taxon>
        <taxon>Capsiceae</taxon>
        <taxon>Capsicum</taxon>
    </lineage>
</organism>
<comment type="caution">
    <text evidence="2">The sequence shown here is derived from an EMBL/GenBank/DDBJ whole genome shotgun (WGS) entry which is preliminary data.</text>
</comment>
<name>A0A2G2YLW1_CAPAN</name>
<dbReference type="Gramene" id="PHT70739">
    <property type="protein sequence ID" value="PHT70739"/>
    <property type="gene ID" value="T459_25843"/>
</dbReference>
<evidence type="ECO:0000313" key="3">
    <source>
        <dbReference type="Proteomes" id="UP000222542"/>
    </source>
</evidence>
<dbReference type="Gene3D" id="2.120.10.80">
    <property type="entry name" value="Kelch-type beta propeller"/>
    <property type="match status" value="1"/>
</dbReference>
<protein>
    <recommendedName>
        <fullName evidence="1">DCD domain-containing protein</fullName>
    </recommendedName>
</protein>
<dbReference type="InterPro" id="IPR006652">
    <property type="entry name" value="Kelch_1"/>
</dbReference>
<dbReference type="InterPro" id="IPR015915">
    <property type="entry name" value="Kelch-typ_b-propeller"/>
</dbReference>
<dbReference type="Pfam" id="PF10539">
    <property type="entry name" value="Dev_Cell_Death"/>
    <property type="match status" value="1"/>
</dbReference>
<evidence type="ECO:0000259" key="1">
    <source>
        <dbReference type="PROSITE" id="PS51222"/>
    </source>
</evidence>
<reference evidence="2 3" key="2">
    <citation type="journal article" date="2017" name="Genome Biol.">
        <title>New reference genome sequences of hot pepper reveal the massive evolution of plant disease-resistance genes by retroduplication.</title>
        <authorList>
            <person name="Kim S."/>
            <person name="Park J."/>
            <person name="Yeom S.I."/>
            <person name="Kim Y.M."/>
            <person name="Seo E."/>
            <person name="Kim K.T."/>
            <person name="Kim M.S."/>
            <person name="Lee J.M."/>
            <person name="Cheong K."/>
            <person name="Shin H.S."/>
            <person name="Kim S.B."/>
            <person name="Han K."/>
            <person name="Lee J."/>
            <person name="Park M."/>
            <person name="Lee H.A."/>
            <person name="Lee H.Y."/>
            <person name="Lee Y."/>
            <person name="Oh S."/>
            <person name="Lee J.H."/>
            <person name="Choi E."/>
            <person name="Choi E."/>
            <person name="Lee S.E."/>
            <person name="Jeon J."/>
            <person name="Kim H."/>
            <person name="Choi G."/>
            <person name="Song H."/>
            <person name="Lee J."/>
            <person name="Lee S.C."/>
            <person name="Kwon J.K."/>
            <person name="Lee H.Y."/>
            <person name="Koo N."/>
            <person name="Hong Y."/>
            <person name="Kim R.W."/>
            <person name="Kang W.H."/>
            <person name="Huh J.H."/>
            <person name="Kang B.C."/>
            <person name="Yang T.J."/>
            <person name="Lee Y.H."/>
            <person name="Bennetzen J.L."/>
            <person name="Choi D."/>
        </authorList>
    </citation>
    <scope>NUCLEOTIDE SEQUENCE [LARGE SCALE GENOMIC DNA]</scope>
    <source>
        <strain evidence="3">cv. CM334</strain>
    </source>
</reference>
<dbReference type="OMA" id="HAANRRN"/>
<dbReference type="EMBL" id="AYRZ02000010">
    <property type="protein sequence ID" value="PHT70739.1"/>
    <property type="molecule type" value="Genomic_DNA"/>
</dbReference>
<accession>A0A2G2YLW1</accession>
<gene>
    <name evidence="2" type="ORF">T459_25843</name>
</gene>
<dbReference type="InterPro" id="IPR013989">
    <property type="entry name" value="Dev_and_cell_death_domain"/>
</dbReference>
<dbReference type="Proteomes" id="UP000222542">
    <property type="component" value="Unassembled WGS sequence"/>
</dbReference>
<dbReference type="Pfam" id="PF01344">
    <property type="entry name" value="Kelch_1"/>
    <property type="match status" value="1"/>
</dbReference>
<reference evidence="2 3" key="1">
    <citation type="journal article" date="2014" name="Nat. Genet.">
        <title>Genome sequence of the hot pepper provides insights into the evolution of pungency in Capsicum species.</title>
        <authorList>
            <person name="Kim S."/>
            <person name="Park M."/>
            <person name="Yeom S.I."/>
            <person name="Kim Y.M."/>
            <person name="Lee J.M."/>
            <person name="Lee H.A."/>
            <person name="Seo E."/>
            <person name="Choi J."/>
            <person name="Cheong K."/>
            <person name="Kim K.T."/>
            <person name="Jung K."/>
            <person name="Lee G.W."/>
            <person name="Oh S.K."/>
            <person name="Bae C."/>
            <person name="Kim S.B."/>
            <person name="Lee H.Y."/>
            <person name="Kim S.Y."/>
            <person name="Kim M.S."/>
            <person name="Kang B.C."/>
            <person name="Jo Y.D."/>
            <person name="Yang H.B."/>
            <person name="Jeong H.J."/>
            <person name="Kang W.H."/>
            <person name="Kwon J.K."/>
            <person name="Shin C."/>
            <person name="Lim J.Y."/>
            <person name="Park J.H."/>
            <person name="Huh J.H."/>
            <person name="Kim J.S."/>
            <person name="Kim B.D."/>
            <person name="Cohen O."/>
            <person name="Paran I."/>
            <person name="Suh M.C."/>
            <person name="Lee S.B."/>
            <person name="Kim Y.K."/>
            <person name="Shin Y."/>
            <person name="Noh S.J."/>
            <person name="Park J."/>
            <person name="Seo Y.S."/>
            <person name="Kwon S.Y."/>
            <person name="Kim H.A."/>
            <person name="Park J.M."/>
            <person name="Kim H.J."/>
            <person name="Choi S.B."/>
            <person name="Bosland P.W."/>
            <person name="Reeves G."/>
            <person name="Jo S.H."/>
            <person name="Lee B.W."/>
            <person name="Cho H.T."/>
            <person name="Choi H.S."/>
            <person name="Lee M.S."/>
            <person name="Yu Y."/>
            <person name="Do Choi Y."/>
            <person name="Park B.S."/>
            <person name="van Deynze A."/>
            <person name="Ashrafi H."/>
            <person name="Hill T."/>
            <person name="Kim W.T."/>
            <person name="Pai H.S."/>
            <person name="Ahn H.K."/>
            <person name="Yeam I."/>
            <person name="Giovannoni J.J."/>
            <person name="Rose J.K."/>
            <person name="Sorensen I."/>
            <person name="Lee S.J."/>
            <person name="Kim R.W."/>
            <person name="Choi I.Y."/>
            <person name="Choi B.S."/>
            <person name="Lim J.S."/>
            <person name="Lee Y.H."/>
            <person name="Choi D."/>
        </authorList>
    </citation>
    <scope>NUCLEOTIDE SEQUENCE [LARGE SCALE GENOMIC DNA]</scope>
    <source>
        <strain evidence="3">cv. CM334</strain>
    </source>
</reference>
<dbReference type="PANTHER" id="PTHR46034">
    <property type="match status" value="1"/>
</dbReference>
<dbReference type="SMART" id="SM00767">
    <property type="entry name" value="DCD"/>
    <property type="match status" value="1"/>
</dbReference>
<proteinExistence type="predicted"/>
<dbReference type="GO" id="GO:0034976">
    <property type="term" value="P:response to endoplasmic reticulum stress"/>
    <property type="evidence" value="ECO:0007669"/>
    <property type="project" value="InterPro"/>
</dbReference>
<feature type="domain" description="DCD" evidence="1">
    <location>
        <begin position="34"/>
        <end position="167"/>
    </location>
</feature>
<dbReference type="InterPro" id="IPR044832">
    <property type="entry name" value="NRP-like"/>
</dbReference>
<evidence type="ECO:0000313" key="2">
    <source>
        <dbReference type="EMBL" id="PHT70739.1"/>
    </source>
</evidence>
<dbReference type="PANTHER" id="PTHR46034:SF14">
    <property type="entry name" value="B2 PROTEIN-LIKE"/>
    <property type="match status" value="1"/>
</dbReference>
<dbReference type="SUPFAM" id="SSF117281">
    <property type="entry name" value="Kelch motif"/>
    <property type="match status" value="1"/>
</dbReference>
<dbReference type="AlphaFoldDB" id="A0A2G2YLW1"/>